<comment type="subcellular location">
    <subcellularLocation>
        <location evidence="1">Mitochondrion outer membrane</location>
        <topology evidence="1">Single-pass membrane protein</topology>
    </subcellularLocation>
</comment>
<dbReference type="InterPro" id="IPR003959">
    <property type="entry name" value="ATPase_AAA_core"/>
</dbReference>
<dbReference type="InterPro" id="IPR041569">
    <property type="entry name" value="AAA_lid_3"/>
</dbReference>
<feature type="region of interest" description="Disordered" evidence="5">
    <location>
        <begin position="41"/>
        <end position="124"/>
    </location>
</feature>
<feature type="domain" description="AAA+ ATPase" evidence="6">
    <location>
        <begin position="719"/>
        <end position="853"/>
    </location>
</feature>
<dbReference type="VEuPathDB" id="FungiDB:MFRU_004g00630"/>
<evidence type="ECO:0000256" key="4">
    <source>
        <dbReference type="ARBA" id="ARBA00022840"/>
    </source>
</evidence>
<reference evidence="7 8" key="1">
    <citation type="submission" date="2019-06" db="EMBL/GenBank/DDBJ databases">
        <title>Genome Sequence of the Brown Rot Fungal Pathogen Monilinia fructicola.</title>
        <authorList>
            <person name="De Miccolis Angelini R.M."/>
            <person name="Landi L."/>
            <person name="Abate D."/>
            <person name="Pollastro S."/>
            <person name="Romanazzi G."/>
            <person name="Faretra F."/>
        </authorList>
    </citation>
    <scope>NUCLEOTIDE SEQUENCE [LARGE SCALE GENOMIC DNA]</scope>
    <source>
        <strain evidence="7 8">Mfrc123</strain>
    </source>
</reference>
<dbReference type="CDD" id="cd19481">
    <property type="entry name" value="RecA-like_protease"/>
    <property type="match status" value="1"/>
</dbReference>
<dbReference type="GO" id="GO:0005524">
    <property type="term" value="F:ATP binding"/>
    <property type="evidence" value="ECO:0007669"/>
    <property type="project" value="UniProtKB-KW"/>
</dbReference>
<dbReference type="GO" id="GO:0005741">
    <property type="term" value="C:mitochondrial outer membrane"/>
    <property type="evidence" value="ECO:0007669"/>
    <property type="project" value="UniProtKB-SubCell"/>
</dbReference>
<evidence type="ECO:0000256" key="1">
    <source>
        <dbReference type="ARBA" id="ARBA00004572"/>
    </source>
</evidence>
<keyword evidence="2" id="KW-0547">Nucleotide-binding</keyword>
<dbReference type="SMART" id="SM00382">
    <property type="entry name" value="AAA"/>
    <property type="match status" value="1"/>
</dbReference>
<name>A0A5M9JID0_MONFR</name>
<evidence type="ECO:0000256" key="5">
    <source>
        <dbReference type="SAM" id="MobiDB-lite"/>
    </source>
</evidence>
<dbReference type="InterPro" id="IPR056027">
    <property type="entry name" value="DUF7608"/>
</dbReference>
<sequence length="989" mass="109164">MHAVALRALRTTRRPLSRQACRIIAGSRYPPSRRAFNRSAISYSTSEDPVIPENDKGNGTGIEGIPQISEDAEPSNSVDIPQVPAEAELDKDSIQPVEGIDPEQRSRGRLSGRSLRANRQKQPEGLPPIVLPDWFWNNVKLVEELPQTSSLSVHFSSSLTDSNNDPTDSEATERMSYGIKSIVECNLLASDKARYSMHVDVYKEIFASIRAGLKLRPSQAVLDSKNVLRPILHLQCPKDGGILYLDSIVETISTKLEADLIRLDPVDIAQILGPYLDENLAWTGAKASLLGYETSRMAGRLEDYEKDSSAVPEDIEGAEEEELTGMGKKAGPAIAFTASNSSEAQKKLSAIFSRLRGALAPAADNSRRSSDVMIPFTTFADPNFSASSNGNSSFSNVKSNTEQWNDLKTTALLEALVSGADSKRASESSDTDATNTRDLIIQVRDYKDLTRTLDGYNIIEKLRTVVTKRWQSGRNVIMVGTSSSEQGESELSSVGIQNIQSDIVEGEKRTIFVPPDRRPEQDAAFESDDKLRIRSLNIRHIEDMITKLAGDSSITADIGKDLDSAWAASAGLDDAVWHYARVQRLATTILGLENNPEIIDGPTFWKAQYLLSESDGAKFSWGAAELKEEDNDVNKMLDEINASPKNTDITIKEKLKQIRKTCTPHEKKLLGGVVIPSDIHTKFEDVHAPKETVEALKTLTSLSLIRPEAFTYGVLATDKMPGLLLYGPPGTGKTLLAKAVAKESGATVLEISGAEVNDMYVGEGEKNVRAIFSLAKKLSPCVVFIDEADAIFAARGDTKRSTAHREMINQFLREWDGMNDLSAFIMVATNRPFDLDEAVLRRLPRRLLVDLPVEKDRESILRIHLKDEILDETVSLADLAKNTPYYSGSDLKNLSVAAALACIREENEIATKHEGDTPYTYPEKRILTKKHFDKAMEEISASISEDMSTLSAIRKFDEKYGDRKGRRKKSAGLGFGVRRFLKKILRRGG</sequence>
<evidence type="ECO:0000313" key="7">
    <source>
        <dbReference type="EMBL" id="KAA8569214.1"/>
    </source>
</evidence>
<comment type="caution">
    <text evidence="7">The sequence shown here is derived from an EMBL/GenBank/DDBJ whole genome shotgun (WGS) entry which is preliminary data.</text>
</comment>
<dbReference type="AlphaFoldDB" id="A0A5M9JID0"/>
<gene>
    <name evidence="7" type="ORF">EYC84_000881</name>
</gene>
<dbReference type="Pfam" id="PF00004">
    <property type="entry name" value="AAA"/>
    <property type="match status" value="1"/>
</dbReference>
<evidence type="ECO:0000259" key="6">
    <source>
        <dbReference type="SMART" id="SM00382"/>
    </source>
</evidence>
<dbReference type="PANTHER" id="PTHR45644">
    <property type="entry name" value="AAA ATPASE, PUTATIVE (AFU_ORTHOLOGUE AFUA_2G12920)-RELATED-RELATED"/>
    <property type="match status" value="1"/>
</dbReference>
<keyword evidence="3" id="KW-0496">Mitochondrion</keyword>
<keyword evidence="3" id="KW-1000">Mitochondrion outer membrane</keyword>
<dbReference type="Gene3D" id="3.40.50.300">
    <property type="entry name" value="P-loop containing nucleotide triphosphate hydrolases"/>
    <property type="match status" value="1"/>
</dbReference>
<dbReference type="Proteomes" id="UP000322873">
    <property type="component" value="Unassembled WGS sequence"/>
</dbReference>
<organism evidence="7 8">
    <name type="scientific">Monilinia fructicola</name>
    <name type="common">Brown rot fungus</name>
    <name type="synonym">Ciboria fructicola</name>
    <dbReference type="NCBI Taxonomy" id="38448"/>
    <lineage>
        <taxon>Eukaryota</taxon>
        <taxon>Fungi</taxon>
        <taxon>Dikarya</taxon>
        <taxon>Ascomycota</taxon>
        <taxon>Pezizomycotina</taxon>
        <taxon>Leotiomycetes</taxon>
        <taxon>Helotiales</taxon>
        <taxon>Sclerotiniaceae</taxon>
        <taxon>Monilinia</taxon>
    </lineage>
</organism>
<keyword evidence="8" id="KW-1185">Reference proteome</keyword>
<dbReference type="Pfam" id="PF17862">
    <property type="entry name" value="AAA_lid_3"/>
    <property type="match status" value="1"/>
</dbReference>
<dbReference type="PANTHER" id="PTHR45644:SF56">
    <property type="entry name" value="AAA ATPASE, PUTATIVE (AFU_ORTHOLOGUE AFUA_2G12920)-RELATED"/>
    <property type="match status" value="1"/>
</dbReference>
<dbReference type="InterPro" id="IPR003593">
    <property type="entry name" value="AAA+_ATPase"/>
</dbReference>
<dbReference type="SUPFAM" id="SSF52540">
    <property type="entry name" value="P-loop containing nucleoside triphosphate hydrolases"/>
    <property type="match status" value="1"/>
</dbReference>
<evidence type="ECO:0000256" key="3">
    <source>
        <dbReference type="ARBA" id="ARBA00022787"/>
    </source>
</evidence>
<dbReference type="Pfam" id="PF24581">
    <property type="entry name" value="DUF7608"/>
    <property type="match status" value="1"/>
</dbReference>
<accession>A0A5M9JID0</accession>
<protein>
    <recommendedName>
        <fullName evidence="6">AAA+ ATPase domain-containing protein</fullName>
    </recommendedName>
</protein>
<dbReference type="GO" id="GO:0016887">
    <property type="term" value="F:ATP hydrolysis activity"/>
    <property type="evidence" value="ECO:0007669"/>
    <property type="project" value="InterPro"/>
</dbReference>
<dbReference type="InterPro" id="IPR027417">
    <property type="entry name" value="P-loop_NTPase"/>
</dbReference>
<dbReference type="EMBL" id="VICG01000008">
    <property type="protein sequence ID" value="KAA8569214.1"/>
    <property type="molecule type" value="Genomic_DNA"/>
</dbReference>
<keyword evidence="3" id="KW-0472">Membrane</keyword>
<evidence type="ECO:0000256" key="2">
    <source>
        <dbReference type="ARBA" id="ARBA00022741"/>
    </source>
</evidence>
<evidence type="ECO:0000313" key="8">
    <source>
        <dbReference type="Proteomes" id="UP000322873"/>
    </source>
</evidence>
<proteinExistence type="predicted"/>
<keyword evidence="4" id="KW-0067">ATP-binding</keyword>
<dbReference type="InterPro" id="IPR051701">
    <property type="entry name" value="Mito_OM_Translocase_MSP1"/>
</dbReference>
<dbReference type="Gene3D" id="1.10.8.60">
    <property type="match status" value="1"/>
</dbReference>